<dbReference type="GO" id="GO:0005524">
    <property type="term" value="F:ATP binding"/>
    <property type="evidence" value="ECO:0007669"/>
    <property type="project" value="InterPro"/>
</dbReference>
<dbReference type="Proteomes" id="UP000245631">
    <property type="component" value="Unassembled WGS sequence"/>
</dbReference>
<feature type="domain" description="ATPase AAA-type core" evidence="1">
    <location>
        <begin position="303"/>
        <end position="419"/>
    </location>
</feature>
<dbReference type="InterPro" id="IPR003959">
    <property type="entry name" value="ATPase_AAA_core"/>
</dbReference>
<dbReference type="CDD" id="cd00267">
    <property type="entry name" value="ABC_ATPase"/>
    <property type="match status" value="1"/>
</dbReference>
<reference evidence="2 3" key="1">
    <citation type="submission" date="2018-05" db="EMBL/GenBank/DDBJ databases">
        <title>Genomic Encyclopedia of Type Strains, Phase IV (KMG-IV): sequencing the most valuable type-strain genomes for metagenomic binning, comparative biology and taxonomic classification.</title>
        <authorList>
            <person name="Goeker M."/>
        </authorList>
    </citation>
    <scope>NUCLEOTIDE SEQUENCE [LARGE SCALE GENOMIC DNA]</scope>
    <source>
        <strain evidence="2 3">DSM 2626</strain>
    </source>
</reference>
<organism evidence="2 3">
    <name type="scientific">Rhizobium loti</name>
    <name type="common">Mesorhizobium loti</name>
    <dbReference type="NCBI Taxonomy" id="381"/>
    <lineage>
        <taxon>Bacteria</taxon>
        <taxon>Pseudomonadati</taxon>
        <taxon>Pseudomonadota</taxon>
        <taxon>Alphaproteobacteria</taxon>
        <taxon>Hyphomicrobiales</taxon>
        <taxon>Phyllobacteriaceae</taxon>
        <taxon>Mesorhizobium</taxon>
    </lineage>
</organism>
<evidence type="ECO:0000259" key="1">
    <source>
        <dbReference type="Pfam" id="PF13304"/>
    </source>
</evidence>
<dbReference type="AlphaFoldDB" id="A0A8E3B1Q3"/>
<dbReference type="PANTHER" id="PTHR43581">
    <property type="entry name" value="ATP/GTP PHOSPHATASE"/>
    <property type="match status" value="1"/>
</dbReference>
<dbReference type="InterPro" id="IPR027417">
    <property type="entry name" value="P-loop_NTPase"/>
</dbReference>
<dbReference type="Gene3D" id="3.40.50.300">
    <property type="entry name" value="P-loop containing nucleotide triphosphate hydrolases"/>
    <property type="match status" value="1"/>
</dbReference>
<dbReference type="Pfam" id="PF13304">
    <property type="entry name" value="AAA_21"/>
    <property type="match status" value="1"/>
</dbReference>
<dbReference type="CDD" id="cd00188">
    <property type="entry name" value="TOPRIM"/>
    <property type="match status" value="1"/>
</dbReference>
<accession>A0A8E3B1Q3</accession>
<dbReference type="InterPro" id="IPR051396">
    <property type="entry name" value="Bact_Antivir_Def_Nuclease"/>
</dbReference>
<sequence length="768" mass="86346">MKINKVYARFYKSFNYDHHRKAHRDAEPRPWEMIGESWYPYIEVPIDARITTIVGANESGKSHLLGAISKAISGEDFKHQDLCRYCDFFNVERGNDFWPHLGIAWSDVTEDEVGKIRSEVAGAPESFQSFLMFRQGPDKLELYFWTSTGIFHREELLGAAARDFGKSVLPRVFTIQSNVALPGALPTSELISGQSGVLRDRQNRRLSLQVADILRGIYSTDQTRFAKDLPGLAPKLSPIISEMDESPATQGELRKSYTLARKLLLHLANVEPERLVELGQFIDAGENGHVTALVDSINQQLEKRLNFPKYWVQDRDFQLRVTALESDLVFTIRDRTGTQYTFDERSAGLKYFLSYFIQSQTHEPDPDRPEILLMDEPDAYLSAEAQQDLLKIFRGFAEPDGDARPVQVVYVTHSPFLLDKNRAERIRVLQKGKGSDGTRVIKDASQNHYEPLRSAFGSYVGETAFIGACNLLVEGTADQVLLAGLSRAIQRRGAASESELLDLNRTVLVPCGSASHVPYMLYLIRGRDSDAPAVIILLDSDKSGNEAAEKLRRNDKKVRRLLNPEYVMQFADFGIVQDPSYAMTEPEDLLPIELAVAAANIYFREVAEFREGGTITLTPAEVVPHLNKQVGIYDALKVAAESHASHIDKIGLARAIVALCETSKADQALEASIVVFLDRMKALFKGLNRKRRAAEEERLRHRVKALVEQQRKIFLQDHPESATREQGLFLFERIGDGLDQSLDAKGIRDQMLACFGNSRTPFSLNPGQ</sequence>
<protein>
    <submittedName>
        <fullName evidence="2">AAA ATPase-like protein</fullName>
    </submittedName>
</protein>
<dbReference type="GO" id="GO:0016887">
    <property type="term" value="F:ATP hydrolysis activity"/>
    <property type="evidence" value="ECO:0007669"/>
    <property type="project" value="InterPro"/>
</dbReference>
<evidence type="ECO:0000313" key="3">
    <source>
        <dbReference type="Proteomes" id="UP000245631"/>
    </source>
</evidence>
<name>A0A8E3B1Q3_RHILI</name>
<evidence type="ECO:0000313" key="2">
    <source>
        <dbReference type="EMBL" id="PWJ86822.1"/>
    </source>
</evidence>
<dbReference type="PANTHER" id="PTHR43581:SF2">
    <property type="entry name" value="EXCINUCLEASE ATPASE SUBUNIT"/>
    <property type="match status" value="1"/>
</dbReference>
<dbReference type="EMBL" id="QGGH01000021">
    <property type="protein sequence ID" value="PWJ86822.1"/>
    <property type="molecule type" value="Genomic_DNA"/>
</dbReference>
<dbReference type="SUPFAM" id="SSF52540">
    <property type="entry name" value="P-loop containing nucleoside triphosphate hydrolases"/>
    <property type="match status" value="1"/>
</dbReference>
<comment type="caution">
    <text evidence="2">The sequence shown here is derived from an EMBL/GenBank/DDBJ whole genome shotgun (WGS) entry which is preliminary data.</text>
</comment>
<proteinExistence type="predicted"/>
<gene>
    <name evidence="2" type="ORF">C8D77_1211</name>
</gene>